<evidence type="ECO:0000313" key="2">
    <source>
        <dbReference type="Proteomes" id="UP001597205"/>
    </source>
</evidence>
<evidence type="ECO:0008006" key="3">
    <source>
        <dbReference type="Google" id="ProtNLM"/>
    </source>
</evidence>
<evidence type="ECO:0000313" key="1">
    <source>
        <dbReference type="EMBL" id="MFD1164410.1"/>
    </source>
</evidence>
<proteinExistence type="predicted"/>
<dbReference type="EMBL" id="JBHTKY010000002">
    <property type="protein sequence ID" value="MFD1164410.1"/>
    <property type="molecule type" value="Genomic_DNA"/>
</dbReference>
<accession>A0ABW3RH85</accession>
<protein>
    <recommendedName>
        <fullName evidence="3">Lipocalin-like domain-containing protein</fullName>
    </recommendedName>
</protein>
<reference evidence="2" key="1">
    <citation type="journal article" date="2019" name="Int. J. Syst. Evol. Microbiol.">
        <title>The Global Catalogue of Microorganisms (GCM) 10K type strain sequencing project: providing services to taxonomists for standard genome sequencing and annotation.</title>
        <authorList>
            <consortium name="The Broad Institute Genomics Platform"/>
            <consortium name="The Broad Institute Genome Sequencing Center for Infectious Disease"/>
            <person name="Wu L."/>
            <person name="Ma J."/>
        </authorList>
    </citation>
    <scope>NUCLEOTIDE SEQUENCE [LARGE SCALE GENOMIC DNA]</scope>
    <source>
        <strain evidence="2">CCUG 52468</strain>
    </source>
</reference>
<organism evidence="1 2">
    <name type="scientific">Sphingobacterium daejeonense</name>
    <dbReference type="NCBI Taxonomy" id="371142"/>
    <lineage>
        <taxon>Bacteria</taxon>
        <taxon>Pseudomonadati</taxon>
        <taxon>Bacteroidota</taxon>
        <taxon>Sphingobacteriia</taxon>
        <taxon>Sphingobacteriales</taxon>
        <taxon>Sphingobacteriaceae</taxon>
        <taxon>Sphingobacterium</taxon>
    </lineage>
</organism>
<comment type="caution">
    <text evidence="1">The sequence shown here is derived from an EMBL/GenBank/DDBJ whole genome shotgun (WGS) entry which is preliminary data.</text>
</comment>
<name>A0ABW3RH85_9SPHI</name>
<dbReference type="PROSITE" id="PS51257">
    <property type="entry name" value="PROKAR_LIPOPROTEIN"/>
    <property type="match status" value="1"/>
</dbReference>
<sequence length="197" mass="23349">MKTKLTLLIFPVIIMMIVSCKGLLDDLLDEGDDDMPEEIADEELLYGKWQAYEFYDDSFKPLGVNNPKSYTDVNQLKELTKYESYEGPCTTKVSVWEKKMEMFEIEILNNFTYSFKYKDINKVNSFDDKCNPKLYDFSTNSNGNLPWSYNRDYRELMLDFGKNGEMQFQILELNNKEMVLNLTYSEDYMLIKFKKVK</sequence>
<dbReference type="Proteomes" id="UP001597205">
    <property type="component" value="Unassembled WGS sequence"/>
</dbReference>
<dbReference type="RefSeq" id="WP_380894587.1">
    <property type="nucleotide sequence ID" value="NZ_JBHTKY010000002.1"/>
</dbReference>
<gene>
    <name evidence="1" type="ORF">ACFQ2C_02210</name>
</gene>
<keyword evidence="2" id="KW-1185">Reference proteome</keyword>